<feature type="domain" description="Serine dehydratase-like alpha subunit" evidence="12">
    <location>
        <begin position="185"/>
        <end position="448"/>
    </location>
</feature>
<dbReference type="Pfam" id="PF03313">
    <property type="entry name" value="SDH_alpha"/>
    <property type="match status" value="1"/>
</dbReference>
<evidence type="ECO:0000256" key="4">
    <source>
        <dbReference type="ARBA" id="ARBA00022432"/>
    </source>
</evidence>
<evidence type="ECO:0000259" key="13">
    <source>
        <dbReference type="Pfam" id="PF03315"/>
    </source>
</evidence>
<evidence type="ECO:0000256" key="3">
    <source>
        <dbReference type="ARBA" id="ARBA00008636"/>
    </source>
</evidence>
<gene>
    <name evidence="14" type="ORF">TAGGR_2346</name>
</gene>
<dbReference type="GO" id="GO:0046872">
    <property type="term" value="F:metal ion binding"/>
    <property type="evidence" value="ECO:0007669"/>
    <property type="project" value="UniProtKB-KW"/>
</dbReference>
<organism evidence="14 15">
    <name type="scientific">Thermodesulfovibrio aggregans</name>
    <dbReference type="NCBI Taxonomy" id="86166"/>
    <lineage>
        <taxon>Bacteria</taxon>
        <taxon>Pseudomonadati</taxon>
        <taxon>Nitrospirota</taxon>
        <taxon>Thermodesulfovibrionia</taxon>
        <taxon>Thermodesulfovibrionales</taxon>
        <taxon>Thermodesulfovibrionaceae</taxon>
        <taxon>Thermodesulfovibrio</taxon>
    </lineage>
</organism>
<evidence type="ECO:0000256" key="11">
    <source>
        <dbReference type="RuleBase" id="RU366059"/>
    </source>
</evidence>
<keyword evidence="9 11" id="KW-0456">Lyase</keyword>
<dbReference type="Gene3D" id="3.30.1330.90">
    <property type="entry name" value="D-3-phosphoglycerate dehydrogenase, domain 3"/>
    <property type="match status" value="1"/>
</dbReference>
<evidence type="ECO:0000256" key="2">
    <source>
        <dbReference type="ARBA" id="ARBA00004742"/>
    </source>
</evidence>
<accession>A0A0U9HX37</accession>
<dbReference type="PANTHER" id="PTHR30182">
    <property type="entry name" value="L-SERINE DEHYDRATASE"/>
    <property type="match status" value="1"/>
</dbReference>
<keyword evidence="8 11" id="KW-0411">Iron-sulfur</keyword>
<dbReference type="InterPro" id="IPR005131">
    <property type="entry name" value="Ser_deHydtase_bsu"/>
</dbReference>
<evidence type="ECO:0000259" key="12">
    <source>
        <dbReference type="Pfam" id="PF03313"/>
    </source>
</evidence>
<comment type="catalytic activity">
    <reaction evidence="10 11">
        <text>L-serine = pyruvate + NH4(+)</text>
        <dbReference type="Rhea" id="RHEA:19169"/>
        <dbReference type="ChEBI" id="CHEBI:15361"/>
        <dbReference type="ChEBI" id="CHEBI:28938"/>
        <dbReference type="ChEBI" id="CHEBI:33384"/>
        <dbReference type="EC" id="4.3.1.17"/>
    </reaction>
</comment>
<dbReference type="InterPro" id="IPR004644">
    <property type="entry name" value="Fe-S_L-Ser_mono"/>
</dbReference>
<comment type="cofactor">
    <cofactor evidence="1 11">
        <name>[4Fe-4S] cluster</name>
        <dbReference type="ChEBI" id="CHEBI:49883"/>
    </cofactor>
</comment>
<feature type="domain" description="Serine dehydratase beta chain" evidence="13">
    <location>
        <begin position="7"/>
        <end position="158"/>
    </location>
</feature>
<comment type="pathway">
    <text evidence="2">Carbohydrate biosynthesis; gluconeogenesis.</text>
</comment>
<dbReference type="EC" id="4.3.1.17" evidence="11"/>
<dbReference type="OrthoDB" id="9805537at2"/>
<dbReference type="InterPro" id="IPR005130">
    <property type="entry name" value="Ser_deHydtase-like_asu"/>
</dbReference>
<dbReference type="SUPFAM" id="SSF143548">
    <property type="entry name" value="Serine metabolism enzymes domain"/>
    <property type="match status" value="1"/>
</dbReference>
<comment type="similarity">
    <text evidence="3 11">Belongs to the iron-sulfur dependent L-serine dehydratase family.</text>
</comment>
<keyword evidence="15" id="KW-1185">Reference proteome</keyword>
<evidence type="ECO:0000256" key="8">
    <source>
        <dbReference type="ARBA" id="ARBA00023014"/>
    </source>
</evidence>
<dbReference type="GO" id="GO:0006094">
    <property type="term" value="P:gluconeogenesis"/>
    <property type="evidence" value="ECO:0007669"/>
    <property type="project" value="UniProtKB-KW"/>
</dbReference>
<dbReference type="GO" id="GO:0051539">
    <property type="term" value="F:4 iron, 4 sulfur cluster binding"/>
    <property type="evidence" value="ECO:0007669"/>
    <property type="project" value="UniProtKB-UniRule"/>
</dbReference>
<name>A0A0U9HX37_9BACT</name>
<dbReference type="EMBL" id="BCNO01000002">
    <property type="protein sequence ID" value="GAQ95453.1"/>
    <property type="molecule type" value="Genomic_DNA"/>
</dbReference>
<evidence type="ECO:0000256" key="6">
    <source>
        <dbReference type="ARBA" id="ARBA00022723"/>
    </source>
</evidence>
<evidence type="ECO:0000313" key="15">
    <source>
        <dbReference type="Proteomes" id="UP000054976"/>
    </source>
</evidence>
<dbReference type="GO" id="GO:0003941">
    <property type="term" value="F:L-serine ammonia-lyase activity"/>
    <property type="evidence" value="ECO:0007669"/>
    <property type="project" value="UniProtKB-UniRule"/>
</dbReference>
<evidence type="ECO:0000313" key="14">
    <source>
        <dbReference type="EMBL" id="GAQ95453.1"/>
    </source>
</evidence>
<reference evidence="15" key="1">
    <citation type="submission" date="2016-01" db="EMBL/GenBank/DDBJ databases">
        <title>Draft genome sequence of Thermodesulfovibrio aggregans strain TGE-P1.</title>
        <authorList>
            <person name="Sekiguchi Y."/>
            <person name="Ohashi A."/>
            <person name="Matsuura N."/>
            <person name="Tourlousse M.D."/>
        </authorList>
    </citation>
    <scope>NUCLEOTIDE SEQUENCE [LARGE SCALE GENOMIC DNA]</scope>
    <source>
        <strain evidence="15">TGE-P1</strain>
    </source>
</reference>
<dbReference type="RefSeq" id="WP_059176886.1">
    <property type="nucleotide sequence ID" value="NZ_BCNO01000002.1"/>
</dbReference>
<dbReference type="STRING" id="86166.TAGGR_2346"/>
<protein>
    <recommendedName>
        <fullName evidence="11">L-serine dehydratase</fullName>
        <ecNumber evidence="11">4.3.1.17</ecNumber>
    </recommendedName>
</protein>
<evidence type="ECO:0000256" key="9">
    <source>
        <dbReference type="ARBA" id="ARBA00023239"/>
    </source>
</evidence>
<evidence type="ECO:0000256" key="5">
    <source>
        <dbReference type="ARBA" id="ARBA00022485"/>
    </source>
</evidence>
<dbReference type="PANTHER" id="PTHR30182:SF1">
    <property type="entry name" value="L-SERINE DEHYDRATASE 1"/>
    <property type="match status" value="1"/>
</dbReference>
<dbReference type="InterPro" id="IPR051318">
    <property type="entry name" value="Fe-S_L-Ser"/>
</dbReference>
<keyword evidence="6 11" id="KW-0479">Metal-binding</keyword>
<sequence length="451" mass="49329">MTAINTSVFELLKIGPGPSSSHTIGPMKAGYDFHCLMQQLPQEQQEKATELKVYLFGSLASTGKGHGTDRAVLAGLLGYQPESCSPAILDGINPDNPEGILLPLGRLKLLFKPTDMIWDNQQHNYPFSNTIVMRLYSKDNILLEKEYYSVGGGFLQWKGWQEPKQGVPRYPYANAEQLLKQLRKHRLRIDELMLANEIAITGCSKRQIKEKLDHIIKVMQQSVERGIVTEGFLPGPIGLHRKAALLYQRAKAMPRSIDRMLVFLCAYAFAVAEENASGHIVVTAPTCGSAGVIPAVIQVLLKHQKLSRDVVRRALLGASAIGFIAKHNASISGAEVGCQGEIGVASSMAAALIALAYGCDERIALNAAEIALEHHLGMTCDPVKGYVQIPCIERNAMGAVKAWTAYLIAKESLPEWHKVGLDKAIEAMLQTGRDMKVEYRETAMGGLAKVC</sequence>
<proteinExistence type="inferred from homology"/>
<keyword evidence="4 11" id="KW-0312">Gluconeogenesis</keyword>
<dbReference type="NCBIfam" id="TIGR00720">
    <property type="entry name" value="sda_mono"/>
    <property type="match status" value="1"/>
</dbReference>
<evidence type="ECO:0000256" key="7">
    <source>
        <dbReference type="ARBA" id="ARBA00023004"/>
    </source>
</evidence>
<keyword evidence="7 11" id="KW-0408">Iron</keyword>
<dbReference type="Pfam" id="PF03315">
    <property type="entry name" value="SDH_beta"/>
    <property type="match status" value="1"/>
</dbReference>
<keyword evidence="5 11" id="KW-0004">4Fe-4S</keyword>
<comment type="caution">
    <text evidence="14">The sequence shown here is derived from an EMBL/GenBank/DDBJ whole genome shotgun (WGS) entry which is preliminary data.</text>
</comment>
<dbReference type="InterPro" id="IPR029009">
    <property type="entry name" value="ASB_dom_sf"/>
</dbReference>
<evidence type="ECO:0000256" key="1">
    <source>
        <dbReference type="ARBA" id="ARBA00001966"/>
    </source>
</evidence>
<evidence type="ECO:0000256" key="10">
    <source>
        <dbReference type="ARBA" id="ARBA00049406"/>
    </source>
</evidence>
<dbReference type="AlphaFoldDB" id="A0A0U9HX37"/>
<dbReference type="Proteomes" id="UP000054976">
    <property type="component" value="Unassembled WGS sequence"/>
</dbReference>